<dbReference type="Pfam" id="PF02690">
    <property type="entry name" value="Na_Pi_cotrans"/>
    <property type="match status" value="1"/>
</dbReference>
<feature type="transmembrane region" description="Helical" evidence="6">
    <location>
        <begin position="95"/>
        <end position="113"/>
    </location>
</feature>
<gene>
    <name evidence="7" type="ORF">METZ01_LOCUS381263</name>
</gene>
<dbReference type="EMBL" id="UINC01140957">
    <property type="protein sequence ID" value="SVD28409.1"/>
    <property type="molecule type" value="Genomic_DNA"/>
</dbReference>
<dbReference type="GO" id="GO:0005886">
    <property type="term" value="C:plasma membrane"/>
    <property type="evidence" value="ECO:0007669"/>
    <property type="project" value="UniProtKB-SubCell"/>
</dbReference>
<dbReference type="GO" id="GO:0044341">
    <property type="term" value="P:sodium-dependent phosphate transport"/>
    <property type="evidence" value="ECO:0007669"/>
    <property type="project" value="InterPro"/>
</dbReference>
<feature type="transmembrane region" description="Helical" evidence="6">
    <location>
        <begin position="215"/>
        <end position="242"/>
    </location>
</feature>
<feature type="transmembrane region" description="Helical" evidence="6">
    <location>
        <begin position="20"/>
        <end position="46"/>
    </location>
</feature>
<feature type="transmembrane region" description="Helical" evidence="6">
    <location>
        <begin position="262"/>
        <end position="283"/>
    </location>
</feature>
<feature type="non-terminal residue" evidence="7">
    <location>
        <position position="296"/>
    </location>
</feature>
<keyword evidence="3 6" id="KW-0812">Transmembrane</keyword>
<evidence type="ECO:0000256" key="1">
    <source>
        <dbReference type="ARBA" id="ARBA00004651"/>
    </source>
</evidence>
<keyword evidence="4 6" id="KW-1133">Transmembrane helix</keyword>
<feature type="non-terminal residue" evidence="7">
    <location>
        <position position="1"/>
    </location>
</feature>
<evidence type="ECO:0000256" key="6">
    <source>
        <dbReference type="SAM" id="Phobius"/>
    </source>
</evidence>
<feature type="transmembrane region" description="Helical" evidence="6">
    <location>
        <begin position="146"/>
        <end position="167"/>
    </location>
</feature>
<dbReference type="InterPro" id="IPR003841">
    <property type="entry name" value="Na/Pi_transpt"/>
</dbReference>
<feature type="transmembrane region" description="Helical" evidence="6">
    <location>
        <begin position="188"/>
        <end position="209"/>
    </location>
</feature>
<keyword evidence="5 6" id="KW-0472">Membrane</keyword>
<reference evidence="7" key="1">
    <citation type="submission" date="2018-05" db="EMBL/GenBank/DDBJ databases">
        <authorList>
            <person name="Lanie J.A."/>
            <person name="Ng W.-L."/>
            <person name="Kazmierczak K.M."/>
            <person name="Andrzejewski T.M."/>
            <person name="Davidsen T.M."/>
            <person name="Wayne K.J."/>
            <person name="Tettelin H."/>
            <person name="Glass J.I."/>
            <person name="Rusch D."/>
            <person name="Podicherti R."/>
            <person name="Tsui H.-C.T."/>
            <person name="Winkler M.E."/>
        </authorList>
    </citation>
    <scope>NUCLEOTIDE SEQUENCE</scope>
</reference>
<name>A0A382U274_9ZZZZ</name>
<feature type="transmembrane region" description="Helical" evidence="6">
    <location>
        <begin position="120"/>
        <end position="140"/>
    </location>
</feature>
<dbReference type="GO" id="GO:0005436">
    <property type="term" value="F:sodium:phosphate symporter activity"/>
    <property type="evidence" value="ECO:0007669"/>
    <property type="project" value="InterPro"/>
</dbReference>
<accession>A0A382U274</accession>
<dbReference type="PANTHER" id="PTHR10010:SF46">
    <property type="entry name" value="SODIUM-DEPENDENT PHOSPHATE TRANSPORT PROTEIN 2B"/>
    <property type="match status" value="1"/>
</dbReference>
<comment type="subcellular location">
    <subcellularLocation>
        <location evidence="1">Cell membrane</location>
        <topology evidence="1">Multi-pass membrane protein</topology>
    </subcellularLocation>
</comment>
<sequence length="296" mass="31497">IRGIIFTVMAIDWLRIAVEISVGLIFFLLGVRFLANGFLIVLGPHLHHATGRMAKNRILGYLGGILAGITFQSHSAVTSHLMSFVNGGLLKSRGAMGLLLGALLGATALPQILALRIDFLIAPLAGLGLLLVVLPRSFGLAHWSRIFLGAALALASWSLLGSGIEQLEMSSRFKSDVLPASLSFQQPWAVMAGSFTYLLLAGAGIALVLRTSNLVVIIAVLLASRGILGPLSMVPLIIGANLGSGLSSLFRSFFKNRDTCRLGICLLVIHLLTTILFSVLSLMPREGTSMLLSFID</sequence>
<evidence type="ECO:0000256" key="3">
    <source>
        <dbReference type="ARBA" id="ARBA00022692"/>
    </source>
</evidence>
<organism evidence="7">
    <name type="scientific">marine metagenome</name>
    <dbReference type="NCBI Taxonomy" id="408172"/>
    <lineage>
        <taxon>unclassified sequences</taxon>
        <taxon>metagenomes</taxon>
        <taxon>ecological metagenomes</taxon>
    </lineage>
</organism>
<evidence type="ECO:0000256" key="4">
    <source>
        <dbReference type="ARBA" id="ARBA00022989"/>
    </source>
</evidence>
<proteinExistence type="predicted"/>
<protein>
    <submittedName>
        <fullName evidence="7">Uncharacterized protein</fullName>
    </submittedName>
</protein>
<dbReference type="AlphaFoldDB" id="A0A382U274"/>
<dbReference type="PANTHER" id="PTHR10010">
    <property type="entry name" value="SOLUTE CARRIER FAMILY 34 SODIUM PHOSPHATE , MEMBER 2-RELATED"/>
    <property type="match status" value="1"/>
</dbReference>
<evidence type="ECO:0000256" key="5">
    <source>
        <dbReference type="ARBA" id="ARBA00023136"/>
    </source>
</evidence>
<feature type="transmembrane region" description="Helical" evidence="6">
    <location>
        <begin position="58"/>
        <end position="75"/>
    </location>
</feature>
<evidence type="ECO:0000313" key="7">
    <source>
        <dbReference type="EMBL" id="SVD28409.1"/>
    </source>
</evidence>
<evidence type="ECO:0000256" key="2">
    <source>
        <dbReference type="ARBA" id="ARBA00022475"/>
    </source>
</evidence>
<keyword evidence="2" id="KW-1003">Cell membrane</keyword>